<evidence type="ECO:0000313" key="10">
    <source>
        <dbReference type="Proteomes" id="UP000298787"/>
    </source>
</evidence>
<evidence type="ECO:0000259" key="8">
    <source>
        <dbReference type="PROSITE" id="PS50222"/>
    </source>
</evidence>
<dbReference type="InterPro" id="IPR050230">
    <property type="entry name" value="CALM/Myosin/TropC-like"/>
</dbReference>
<gene>
    <name evidence="9" type="ORF">D9C73_009606</name>
</gene>
<dbReference type="PANTHER" id="PTHR23048:SF59">
    <property type="entry name" value="EF-HAND SUPERFAMILY PROTEIN"/>
    <property type="match status" value="1"/>
</dbReference>
<dbReference type="InterPro" id="IPR011992">
    <property type="entry name" value="EF-hand-dom_pair"/>
</dbReference>
<proteinExistence type="inferred from homology"/>
<evidence type="ECO:0000256" key="5">
    <source>
        <dbReference type="ARBA" id="ARBA00022837"/>
    </source>
</evidence>
<evidence type="ECO:0000256" key="2">
    <source>
        <dbReference type="ARBA" id="ARBA00022481"/>
    </source>
</evidence>
<dbReference type="SUPFAM" id="SSF47473">
    <property type="entry name" value="EF-hand"/>
    <property type="match status" value="1"/>
</dbReference>
<evidence type="ECO:0000256" key="7">
    <source>
        <dbReference type="SAM" id="MobiDB-lite"/>
    </source>
</evidence>
<keyword evidence="2" id="KW-0488">Methylation</keyword>
<evidence type="ECO:0000256" key="3">
    <source>
        <dbReference type="ARBA" id="ARBA00022723"/>
    </source>
</evidence>
<dbReference type="OrthoDB" id="343296at2759"/>
<dbReference type="SMART" id="SM00054">
    <property type="entry name" value="EFh"/>
    <property type="match status" value="4"/>
</dbReference>
<name>A0A4V6APC8_COLLU</name>
<feature type="region of interest" description="Disordered" evidence="7">
    <location>
        <begin position="1"/>
        <end position="20"/>
    </location>
</feature>
<feature type="compositionally biased region" description="Polar residues" evidence="7">
    <location>
        <begin position="1"/>
        <end position="11"/>
    </location>
</feature>
<evidence type="ECO:0000256" key="4">
    <source>
        <dbReference type="ARBA" id="ARBA00022737"/>
    </source>
</evidence>
<dbReference type="Proteomes" id="UP000298787">
    <property type="component" value="Chromosome 9"/>
</dbReference>
<keyword evidence="5" id="KW-0106">Calcium</keyword>
<organism evidence="9 10">
    <name type="scientific">Collichthys lucidus</name>
    <name type="common">Big head croaker</name>
    <name type="synonym">Sciaena lucida</name>
    <dbReference type="NCBI Taxonomy" id="240159"/>
    <lineage>
        <taxon>Eukaryota</taxon>
        <taxon>Metazoa</taxon>
        <taxon>Chordata</taxon>
        <taxon>Craniata</taxon>
        <taxon>Vertebrata</taxon>
        <taxon>Euteleostomi</taxon>
        <taxon>Actinopterygii</taxon>
        <taxon>Neopterygii</taxon>
        <taxon>Teleostei</taxon>
        <taxon>Neoteleostei</taxon>
        <taxon>Acanthomorphata</taxon>
        <taxon>Eupercaria</taxon>
        <taxon>Sciaenidae</taxon>
        <taxon>Collichthys</taxon>
    </lineage>
</organism>
<keyword evidence="4" id="KW-0677">Repeat</keyword>
<dbReference type="GO" id="GO:0005509">
    <property type="term" value="F:calcium ion binding"/>
    <property type="evidence" value="ECO:0007669"/>
    <property type="project" value="InterPro"/>
</dbReference>
<dbReference type="EMBL" id="CM014086">
    <property type="protein sequence ID" value="TKS76232.1"/>
    <property type="molecule type" value="Genomic_DNA"/>
</dbReference>
<dbReference type="AlphaFoldDB" id="A0A4V6APC8"/>
<feature type="domain" description="EF-hand" evidence="8">
    <location>
        <begin position="62"/>
        <end position="97"/>
    </location>
</feature>
<comment type="similarity">
    <text evidence="1">Belongs to the calmodulin family.</text>
</comment>
<feature type="domain" description="EF-hand" evidence="8">
    <location>
        <begin position="99"/>
        <end position="134"/>
    </location>
</feature>
<protein>
    <submittedName>
        <fullName evidence="9">Centrin-2 Caltractin isoform 1</fullName>
    </submittedName>
</protein>
<dbReference type="PROSITE" id="PS50222">
    <property type="entry name" value="EF_HAND_2"/>
    <property type="match status" value="3"/>
</dbReference>
<evidence type="ECO:0000313" key="9">
    <source>
        <dbReference type="EMBL" id="TKS76232.1"/>
    </source>
</evidence>
<comment type="function">
    <text evidence="6">Calmodulin acts as part of a calcium signal transduction pathway by mediating the control of a large number of enzymes, ion channels, aquaporins and other proteins through calcium-binding. Calcium-binding is required for the activation of calmodulin. Among the enzymes to be stimulated by the calmodulin-calcium complex are a number of protein kinases, such as myosin light-chain kinases and calmodulin-dependent protein kinase type II (CaMK2), and phosphatases.</text>
</comment>
<accession>A0A4V6APC8</accession>
<dbReference type="Pfam" id="PF13833">
    <property type="entry name" value="EF-hand_8"/>
    <property type="match status" value="1"/>
</dbReference>
<keyword evidence="10" id="KW-1185">Reference proteome</keyword>
<keyword evidence="3" id="KW-0479">Metal-binding</keyword>
<sequence>MASGSTPASSESQRKNAVPQIKLTEEQRQQLMEAFNVFDKEAAGKIDVWAIKVVIQALGYEPSKEEIKRILATVDKDDTGRIDFEGFVTIMAFKMAEPDSDEEITKSFRLFEDSRTGVIVFDDLKRAAEELGENLTDEEIKEMIHGADPNKLGAVTKRQYLLMMKNGDV</sequence>
<dbReference type="InterPro" id="IPR002048">
    <property type="entry name" value="EF_hand_dom"/>
</dbReference>
<dbReference type="CDD" id="cd00051">
    <property type="entry name" value="EFh"/>
    <property type="match status" value="1"/>
</dbReference>
<dbReference type="Pfam" id="PF13499">
    <property type="entry name" value="EF-hand_7"/>
    <property type="match status" value="1"/>
</dbReference>
<dbReference type="Gene3D" id="1.10.238.10">
    <property type="entry name" value="EF-hand"/>
    <property type="match status" value="2"/>
</dbReference>
<dbReference type="GO" id="GO:0016460">
    <property type="term" value="C:myosin II complex"/>
    <property type="evidence" value="ECO:0007669"/>
    <property type="project" value="TreeGrafter"/>
</dbReference>
<evidence type="ECO:0000256" key="1">
    <source>
        <dbReference type="ARBA" id="ARBA00009763"/>
    </source>
</evidence>
<dbReference type="STRING" id="240159.A0A4V6APC8"/>
<reference evidence="9 10" key="1">
    <citation type="submission" date="2019-01" db="EMBL/GenBank/DDBJ databases">
        <title>Genome Assembly of Collichthys lucidus.</title>
        <authorList>
            <person name="Cai M."/>
            <person name="Xiao S."/>
        </authorList>
    </citation>
    <scope>NUCLEOTIDE SEQUENCE [LARGE SCALE GENOMIC DNA]</scope>
    <source>
        <strain evidence="9">JT15FE1705JMU</strain>
        <tissue evidence="9">Muscle</tissue>
    </source>
</reference>
<feature type="domain" description="EF-hand" evidence="8">
    <location>
        <begin position="26"/>
        <end position="61"/>
    </location>
</feature>
<dbReference type="PANTHER" id="PTHR23048">
    <property type="entry name" value="MYOSIN LIGHT CHAIN 1, 3"/>
    <property type="match status" value="1"/>
</dbReference>
<dbReference type="FunFam" id="1.10.238.10:FF:000527">
    <property type="entry name" value="Calmodulin-3"/>
    <property type="match status" value="1"/>
</dbReference>
<evidence type="ECO:0000256" key="6">
    <source>
        <dbReference type="ARBA" id="ARBA00037485"/>
    </source>
</evidence>